<evidence type="ECO:0000256" key="1">
    <source>
        <dbReference type="SAM" id="MobiDB-lite"/>
    </source>
</evidence>
<evidence type="ECO:0000313" key="2">
    <source>
        <dbReference type="EMBL" id="GBP91815.1"/>
    </source>
</evidence>
<evidence type="ECO:0000313" key="3">
    <source>
        <dbReference type="Proteomes" id="UP000299102"/>
    </source>
</evidence>
<dbReference type="AlphaFoldDB" id="A0A4C1ZYT9"/>
<dbReference type="Proteomes" id="UP000299102">
    <property type="component" value="Unassembled WGS sequence"/>
</dbReference>
<comment type="caution">
    <text evidence="2">The sequence shown here is derived from an EMBL/GenBank/DDBJ whole genome shotgun (WGS) entry which is preliminary data.</text>
</comment>
<dbReference type="STRING" id="151549.A0A4C1ZYT9"/>
<reference evidence="2 3" key="1">
    <citation type="journal article" date="2019" name="Commun. Biol.">
        <title>The bagworm genome reveals a unique fibroin gene that provides high tensile strength.</title>
        <authorList>
            <person name="Kono N."/>
            <person name="Nakamura H."/>
            <person name="Ohtoshi R."/>
            <person name="Tomita M."/>
            <person name="Numata K."/>
            <person name="Arakawa K."/>
        </authorList>
    </citation>
    <scope>NUCLEOTIDE SEQUENCE [LARGE SCALE GENOMIC DNA]</scope>
</reference>
<name>A0A4C1ZYT9_EUMVA</name>
<feature type="region of interest" description="Disordered" evidence="1">
    <location>
        <begin position="25"/>
        <end position="56"/>
    </location>
</feature>
<sequence length="197" mass="21860">MIIALIGFKPRFRNPSKINGYDVTGDASGPCDARSNGNNYMSGGGGEPRRKREPPARPNHILLYTIINPAYPITVDVHMIVLQMTLFVIKRPQPARDDVNNAIFKVEKWFPDEMKECINSHFQMQLCVHKDRSARKTSISRPPTKTCRGAAAHRAESARAPTAPPLSSSTALWVNLLFMFFCFASAPSRCRCGAVAV</sequence>
<organism evidence="2 3">
    <name type="scientific">Eumeta variegata</name>
    <name type="common">Bagworm moth</name>
    <name type="synonym">Eumeta japonica</name>
    <dbReference type="NCBI Taxonomy" id="151549"/>
    <lineage>
        <taxon>Eukaryota</taxon>
        <taxon>Metazoa</taxon>
        <taxon>Ecdysozoa</taxon>
        <taxon>Arthropoda</taxon>
        <taxon>Hexapoda</taxon>
        <taxon>Insecta</taxon>
        <taxon>Pterygota</taxon>
        <taxon>Neoptera</taxon>
        <taxon>Endopterygota</taxon>
        <taxon>Lepidoptera</taxon>
        <taxon>Glossata</taxon>
        <taxon>Ditrysia</taxon>
        <taxon>Tineoidea</taxon>
        <taxon>Psychidae</taxon>
        <taxon>Oiketicinae</taxon>
        <taxon>Eumeta</taxon>
    </lineage>
</organism>
<feature type="region of interest" description="Disordered" evidence="1">
    <location>
        <begin position="135"/>
        <end position="166"/>
    </location>
</feature>
<gene>
    <name evidence="2" type="ORF">EVAR_50990_1</name>
</gene>
<accession>A0A4C1ZYT9</accession>
<dbReference type="OrthoDB" id="302770at2759"/>
<protein>
    <submittedName>
        <fullName evidence="2">Uncharacterized protein</fullName>
    </submittedName>
</protein>
<keyword evidence="3" id="KW-1185">Reference proteome</keyword>
<dbReference type="EMBL" id="BGZK01002213">
    <property type="protein sequence ID" value="GBP91815.1"/>
    <property type="molecule type" value="Genomic_DNA"/>
</dbReference>
<proteinExistence type="predicted"/>